<evidence type="ECO:0000256" key="6">
    <source>
        <dbReference type="ARBA" id="ARBA00034482"/>
    </source>
</evidence>
<sequence length="359" mass="40083">MATMEQRMLQEWIAECKSLSRAELSSYGRMLKEQKEITEAIYGVFQQPDNELRDSICGQLFEFYRSGDSECRRFCLQYIPSILYYYLTPSNKNKSLDRLEALLLGIYNLDVVEVDGRQKVKTCIIPTLAKPSIYHEPVHLSSVALTESALSSHQKKETQLIKSGPFPQEKIITAQNRFSILSHVLYIYNTGIACMKGTSHEILCKMCSHLCTTGYTKQSLTPQTNGSLSTSTLSDSTSLLTNGYPEYQPRVHLSPEFMIEMLTGVYYVMFNGHQKSGREALENIHYVACQQLLSEVILVTSAIKNSLSSNPSGQPADGPIGISIALTPSTPTFTRAAITNASFKARRVSRASDPVNFTP</sequence>
<dbReference type="InterPro" id="IPR018619">
    <property type="entry name" value="Hyccin"/>
</dbReference>
<keyword evidence="7" id="KW-1185">Reference proteome</keyword>
<evidence type="ECO:0000256" key="3">
    <source>
        <dbReference type="ARBA" id="ARBA00022475"/>
    </source>
</evidence>
<keyword evidence="5" id="KW-0472">Membrane</keyword>
<protein>
    <submittedName>
        <fullName evidence="8">Hyccin-like</fullName>
    </submittedName>
</protein>
<comment type="subcellular location">
    <subcellularLocation>
        <location evidence="1">Cell membrane</location>
    </subcellularLocation>
    <subcellularLocation>
        <location evidence="2">Cytoplasm</location>
        <location evidence="2">Cytosol</location>
    </subcellularLocation>
</comment>
<evidence type="ECO:0000256" key="5">
    <source>
        <dbReference type="ARBA" id="ARBA00023136"/>
    </source>
</evidence>
<dbReference type="Proteomes" id="UP000694865">
    <property type="component" value="Unplaced"/>
</dbReference>
<evidence type="ECO:0000256" key="2">
    <source>
        <dbReference type="ARBA" id="ARBA00004514"/>
    </source>
</evidence>
<evidence type="ECO:0000256" key="4">
    <source>
        <dbReference type="ARBA" id="ARBA00022490"/>
    </source>
</evidence>
<evidence type="ECO:0000313" key="7">
    <source>
        <dbReference type="Proteomes" id="UP000694865"/>
    </source>
</evidence>
<name>A0ABM0GSX5_SACKO</name>
<proteinExistence type="inferred from homology"/>
<reference evidence="8" key="1">
    <citation type="submission" date="2025-08" db="UniProtKB">
        <authorList>
            <consortium name="RefSeq"/>
        </authorList>
    </citation>
    <scope>IDENTIFICATION</scope>
    <source>
        <tissue evidence="8">Testes</tissue>
    </source>
</reference>
<evidence type="ECO:0000313" key="8">
    <source>
        <dbReference type="RefSeq" id="XP_002736667.1"/>
    </source>
</evidence>
<accession>A0ABM0GSX5</accession>
<keyword evidence="4" id="KW-0963">Cytoplasm</keyword>
<dbReference type="RefSeq" id="XP_002736667.1">
    <property type="nucleotide sequence ID" value="XM_002736621.1"/>
</dbReference>
<gene>
    <name evidence="8" type="primary">LOC100371681</name>
</gene>
<dbReference type="GeneID" id="100371681"/>
<keyword evidence="3" id="KW-1003">Cell membrane</keyword>
<dbReference type="PANTHER" id="PTHR31220:SF1">
    <property type="entry name" value="GH21176P"/>
    <property type="match status" value="1"/>
</dbReference>
<organism evidence="7 8">
    <name type="scientific">Saccoglossus kowalevskii</name>
    <name type="common">Acorn worm</name>
    <dbReference type="NCBI Taxonomy" id="10224"/>
    <lineage>
        <taxon>Eukaryota</taxon>
        <taxon>Metazoa</taxon>
        <taxon>Hemichordata</taxon>
        <taxon>Enteropneusta</taxon>
        <taxon>Harrimaniidae</taxon>
        <taxon>Saccoglossus</taxon>
    </lineage>
</organism>
<evidence type="ECO:0000256" key="1">
    <source>
        <dbReference type="ARBA" id="ARBA00004236"/>
    </source>
</evidence>
<dbReference type="Pfam" id="PF09790">
    <property type="entry name" value="Hyccin"/>
    <property type="match status" value="1"/>
</dbReference>
<dbReference type="PANTHER" id="PTHR31220">
    <property type="entry name" value="HYCCIN RELATED"/>
    <property type="match status" value="1"/>
</dbReference>
<comment type="similarity">
    <text evidence="6">Belongs to the Hyccin family.</text>
</comment>